<sequence length="98" mass="10441">MVVDGEYVLLLFLLGSHVLSGWKLCKLCDGLLLPTLQITNLFSKCGSCGRSLGGSLTWSWHIRSCGLELLDVLKGPGSLGSCLRHSAWNWCGGSSCGA</sequence>
<evidence type="ECO:0000313" key="1">
    <source>
        <dbReference type="EMBL" id="KAJ7635035.1"/>
    </source>
</evidence>
<evidence type="ECO:0000313" key="2">
    <source>
        <dbReference type="Proteomes" id="UP001221142"/>
    </source>
</evidence>
<dbReference type="Proteomes" id="UP001221142">
    <property type="component" value="Unassembled WGS sequence"/>
</dbReference>
<protein>
    <submittedName>
        <fullName evidence="1">Uncharacterized protein</fullName>
    </submittedName>
</protein>
<accession>A0AAD7BZI2</accession>
<dbReference type="AlphaFoldDB" id="A0AAD7BZI2"/>
<comment type="caution">
    <text evidence="1">The sequence shown here is derived from an EMBL/GenBank/DDBJ whole genome shotgun (WGS) entry which is preliminary data.</text>
</comment>
<keyword evidence="2" id="KW-1185">Reference proteome</keyword>
<reference evidence="1" key="1">
    <citation type="submission" date="2023-03" db="EMBL/GenBank/DDBJ databases">
        <title>Massive genome expansion in bonnet fungi (Mycena s.s.) driven by repeated elements and novel gene families across ecological guilds.</title>
        <authorList>
            <consortium name="Lawrence Berkeley National Laboratory"/>
            <person name="Harder C.B."/>
            <person name="Miyauchi S."/>
            <person name="Viragh M."/>
            <person name="Kuo A."/>
            <person name="Thoen E."/>
            <person name="Andreopoulos B."/>
            <person name="Lu D."/>
            <person name="Skrede I."/>
            <person name="Drula E."/>
            <person name="Henrissat B."/>
            <person name="Morin E."/>
            <person name="Kohler A."/>
            <person name="Barry K."/>
            <person name="LaButti K."/>
            <person name="Morin E."/>
            <person name="Salamov A."/>
            <person name="Lipzen A."/>
            <person name="Mereny Z."/>
            <person name="Hegedus B."/>
            <person name="Baldrian P."/>
            <person name="Stursova M."/>
            <person name="Weitz H."/>
            <person name="Taylor A."/>
            <person name="Grigoriev I.V."/>
            <person name="Nagy L.G."/>
            <person name="Martin F."/>
            <person name="Kauserud H."/>
        </authorList>
    </citation>
    <scope>NUCLEOTIDE SEQUENCE</scope>
    <source>
        <strain evidence="1">9284</strain>
    </source>
</reference>
<organism evidence="1 2">
    <name type="scientific">Roridomyces roridus</name>
    <dbReference type="NCBI Taxonomy" id="1738132"/>
    <lineage>
        <taxon>Eukaryota</taxon>
        <taxon>Fungi</taxon>
        <taxon>Dikarya</taxon>
        <taxon>Basidiomycota</taxon>
        <taxon>Agaricomycotina</taxon>
        <taxon>Agaricomycetes</taxon>
        <taxon>Agaricomycetidae</taxon>
        <taxon>Agaricales</taxon>
        <taxon>Marasmiineae</taxon>
        <taxon>Mycenaceae</taxon>
        <taxon>Roridomyces</taxon>
    </lineage>
</organism>
<proteinExistence type="predicted"/>
<gene>
    <name evidence="1" type="ORF">FB45DRAFT_910562</name>
</gene>
<name>A0AAD7BZI2_9AGAR</name>
<dbReference type="EMBL" id="JARKIF010000007">
    <property type="protein sequence ID" value="KAJ7635035.1"/>
    <property type="molecule type" value="Genomic_DNA"/>
</dbReference>